<reference evidence="3" key="1">
    <citation type="journal article" date="2015" name="PLoS Genet.">
        <title>The dynamic genome and transcriptome of the human fungal pathogen Blastomyces and close relative Emmonsia.</title>
        <authorList>
            <person name="Munoz J.F."/>
            <person name="Gauthier G.M."/>
            <person name="Desjardins C.A."/>
            <person name="Gallo J.E."/>
            <person name="Holder J."/>
            <person name="Sullivan T.D."/>
            <person name="Marty A.J."/>
            <person name="Carmen J.C."/>
            <person name="Chen Z."/>
            <person name="Ding L."/>
            <person name="Gujja S."/>
            <person name="Magrini V."/>
            <person name="Misas E."/>
            <person name="Mitreva M."/>
            <person name="Priest M."/>
            <person name="Saif S."/>
            <person name="Whiston E.A."/>
            <person name="Young S."/>
            <person name="Zeng Q."/>
            <person name="Goldman W.E."/>
            <person name="Mardis E.R."/>
            <person name="Taylor J.W."/>
            <person name="McEwen J.G."/>
            <person name="Clay O.K."/>
            <person name="Klein B.S."/>
            <person name="Cuomo C.A."/>
        </authorList>
    </citation>
    <scope>NUCLEOTIDE SEQUENCE [LARGE SCALE GENOMIC DNA]</scope>
    <source>
        <strain evidence="3">UAMH 3008</strain>
    </source>
</reference>
<gene>
    <name evidence="2" type="ORF">EMCG_06886</name>
</gene>
<protein>
    <submittedName>
        <fullName evidence="2">Uncharacterized protein</fullName>
    </submittedName>
</protein>
<dbReference type="OrthoDB" id="3786931at2759"/>
<dbReference type="VEuPathDB" id="FungiDB:EMCG_06886"/>
<dbReference type="EMBL" id="LCZI01000246">
    <property type="protein sequence ID" value="KKZ67435.1"/>
    <property type="molecule type" value="Genomic_DNA"/>
</dbReference>
<feature type="compositionally biased region" description="Basic and acidic residues" evidence="1">
    <location>
        <begin position="201"/>
        <end position="211"/>
    </location>
</feature>
<evidence type="ECO:0000256" key="1">
    <source>
        <dbReference type="SAM" id="MobiDB-lite"/>
    </source>
</evidence>
<comment type="caution">
    <text evidence="2">The sequence shown here is derived from an EMBL/GenBank/DDBJ whole genome shotgun (WGS) entry which is preliminary data.</text>
</comment>
<feature type="region of interest" description="Disordered" evidence="1">
    <location>
        <begin position="344"/>
        <end position="478"/>
    </location>
</feature>
<evidence type="ECO:0000313" key="2">
    <source>
        <dbReference type="EMBL" id="KKZ67435.1"/>
    </source>
</evidence>
<name>A0A0G2IB07_9EURO</name>
<evidence type="ECO:0000313" key="3">
    <source>
        <dbReference type="Proteomes" id="UP000034164"/>
    </source>
</evidence>
<feature type="compositionally biased region" description="Acidic residues" evidence="1">
    <location>
        <begin position="429"/>
        <end position="442"/>
    </location>
</feature>
<sequence length="495" mass="55768">MTPWKMKRNKLCPDHNKLKADLIEQLLSLIKYEVGERIDTYGKEHKSPKKPLVNDLQQLNNMWMKNEHFAKKYVHRTGKWLYQENQCGACIVVRVAQNHEALENLRTFLDTRAPPRQVPPPRLLFWVTTFLNCHDDKVSPTGGEKFKLSRSKSMPHTQRGRPPIEPVPEHKPKVDWTAATTATIERWQLLGESTAATTSESRPDYDRDRFTPTKITRSLTLGHMENHKRPSRAHQQLYRDLYNDKSNSNINGRDQGHGYGHGHNNTSYHGTSNQPRTLDEELFSPSYNQRGNSPYRNSEILRSRRHSVVSVSSNYSGSPPTTPVIEQSTVGINRYNDVPFSPAPSVSRTATAAGVAASGPTRGGTGYYGSDGNFDTDHEPEPDLEPQPDTDIDIDINNGRDRARSNDFTGADGTKVTLELEDGSPQTPEDSDSEWDDDSVYDSDERHSRSYASDSDSHELDPVHEFGGLAPPKRVASGTSVLATWDGLFEERGEY</sequence>
<feature type="region of interest" description="Disordered" evidence="1">
    <location>
        <begin position="245"/>
        <end position="264"/>
    </location>
</feature>
<feature type="compositionally biased region" description="Acidic residues" evidence="1">
    <location>
        <begin position="382"/>
        <end position="394"/>
    </location>
</feature>
<feature type="compositionally biased region" description="Basic and acidic residues" evidence="1">
    <location>
        <begin position="455"/>
        <end position="464"/>
    </location>
</feature>
<organism evidence="2 3">
    <name type="scientific">[Emmonsia] crescens</name>
    <dbReference type="NCBI Taxonomy" id="73230"/>
    <lineage>
        <taxon>Eukaryota</taxon>
        <taxon>Fungi</taxon>
        <taxon>Dikarya</taxon>
        <taxon>Ascomycota</taxon>
        <taxon>Pezizomycotina</taxon>
        <taxon>Eurotiomycetes</taxon>
        <taxon>Eurotiomycetidae</taxon>
        <taxon>Onygenales</taxon>
        <taxon>Ajellomycetaceae</taxon>
        <taxon>Emergomyces</taxon>
    </lineage>
</organism>
<accession>A0A0G2IB07</accession>
<dbReference type="AlphaFoldDB" id="A0A0G2IB07"/>
<feature type="region of interest" description="Disordered" evidence="1">
    <location>
        <begin position="189"/>
        <end position="212"/>
    </location>
</feature>
<dbReference type="Proteomes" id="UP000034164">
    <property type="component" value="Unassembled WGS sequence"/>
</dbReference>
<feature type="region of interest" description="Disordered" evidence="1">
    <location>
        <begin position="141"/>
        <end position="171"/>
    </location>
</feature>
<proteinExistence type="predicted"/>